<organism evidence="8 9">
    <name type="scientific">Loktanella salsilacus</name>
    <dbReference type="NCBI Taxonomy" id="195913"/>
    <lineage>
        <taxon>Bacteria</taxon>
        <taxon>Pseudomonadati</taxon>
        <taxon>Pseudomonadota</taxon>
        <taxon>Alphaproteobacteria</taxon>
        <taxon>Rhodobacterales</taxon>
        <taxon>Roseobacteraceae</taxon>
        <taxon>Loktanella</taxon>
    </lineage>
</organism>
<dbReference type="InterPro" id="IPR013762">
    <property type="entry name" value="Integrase-like_cat_sf"/>
</dbReference>
<keyword evidence="9" id="KW-1185">Reference proteome</keyword>
<evidence type="ECO:0000256" key="4">
    <source>
        <dbReference type="ARBA" id="ARBA00023172"/>
    </source>
</evidence>
<dbReference type="AlphaFoldDB" id="A0A1I4HWX3"/>
<dbReference type="PROSITE" id="PS51898">
    <property type="entry name" value="TYR_RECOMBINASE"/>
    <property type="match status" value="1"/>
</dbReference>
<evidence type="ECO:0000256" key="2">
    <source>
        <dbReference type="ARBA" id="ARBA00022908"/>
    </source>
</evidence>
<dbReference type="PANTHER" id="PTHR30349:SF41">
    <property type="entry name" value="INTEGRASE_RECOMBINASE PROTEIN MJ0367-RELATED"/>
    <property type="match status" value="1"/>
</dbReference>
<feature type="domain" description="Tyr recombinase" evidence="6">
    <location>
        <begin position="263"/>
        <end position="443"/>
    </location>
</feature>
<sequence>MRYLTQPRGAGFVFRMVTPPELVGVLCPWTDKPFGKEIKHGLSTRQRAEARQKRDLVLGKIRQLQLGVTDAGKFSADTAREIRADIAKLRHAPGNYDKVEAMEGGLSDILYAAEQRGVALTQLKSFAKVALGDGILLSDAVERCIQDRSPNSKAGLKVLAPTTVAALRTAVGYLKEFMGDTDDTLSLADVSANDVRAFIRVFLRDVRTVRAPNGLSRGSIDKQVTMLRGLWAWAEQFDFIAPDASSVWDLPRPIPQQRADDAVSRDTFRPEEFQALVDPLPIGDRGGDLLRLALATGCRCDEIAILKVADVAPGAEYFVVAKGKTKNARRIVPIVPAARAIIANRIAEHAATGRVFPEWPIRPASGKAAALSQWFTHYRRKRLGRETDGRLTFHCLRHTWRTAARRADIPQADIDDLGGWSGEKRSDKVYDHGRLLEQLAPMQERIWGQLISEGFSLFP</sequence>
<dbReference type="PROSITE" id="PS51900">
    <property type="entry name" value="CB"/>
    <property type="match status" value="1"/>
</dbReference>
<evidence type="ECO:0000256" key="5">
    <source>
        <dbReference type="PROSITE-ProRule" id="PRU01248"/>
    </source>
</evidence>
<gene>
    <name evidence="8" type="ORF">SAMN04488004_12042</name>
</gene>
<accession>A0A1I4HWX3</accession>
<dbReference type="Proteomes" id="UP000199550">
    <property type="component" value="Unassembled WGS sequence"/>
</dbReference>
<reference evidence="9" key="1">
    <citation type="submission" date="2016-10" db="EMBL/GenBank/DDBJ databases">
        <authorList>
            <person name="Varghese N."/>
            <person name="Submissions S."/>
        </authorList>
    </citation>
    <scope>NUCLEOTIDE SEQUENCE [LARGE SCALE GENOMIC DNA]</scope>
    <source>
        <strain evidence="9">DSM 16199</strain>
    </source>
</reference>
<protein>
    <submittedName>
        <fullName evidence="8">Site-specific recombinase XerD</fullName>
    </submittedName>
</protein>
<dbReference type="STRING" id="195913.SAMN04488004_12042"/>
<proteinExistence type="inferred from homology"/>
<name>A0A1I4HWX3_9RHOB</name>
<dbReference type="GO" id="GO:0006310">
    <property type="term" value="P:DNA recombination"/>
    <property type="evidence" value="ECO:0007669"/>
    <property type="project" value="UniProtKB-KW"/>
</dbReference>
<dbReference type="Gene3D" id="1.10.443.10">
    <property type="entry name" value="Intergrase catalytic core"/>
    <property type="match status" value="1"/>
</dbReference>
<feature type="domain" description="Core-binding (CB)" evidence="7">
    <location>
        <begin position="135"/>
        <end position="235"/>
    </location>
</feature>
<dbReference type="GO" id="GO:0015074">
    <property type="term" value="P:DNA integration"/>
    <property type="evidence" value="ECO:0007669"/>
    <property type="project" value="UniProtKB-KW"/>
</dbReference>
<dbReference type="SUPFAM" id="SSF56349">
    <property type="entry name" value="DNA breaking-rejoining enzymes"/>
    <property type="match status" value="1"/>
</dbReference>
<keyword evidence="2" id="KW-0229">DNA integration</keyword>
<evidence type="ECO:0000256" key="1">
    <source>
        <dbReference type="ARBA" id="ARBA00008857"/>
    </source>
</evidence>
<evidence type="ECO:0000259" key="7">
    <source>
        <dbReference type="PROSITE" id="PS51900"/>
    </source>
</evidence>
<dbReference type="InterPro" id="IPR010998">
    <property type="entry name" value="Integrase_recombinase_N"/>
</dbReference>
<dbReference type="InterPro" id="IPR050090">
    <property type="entry name" value="Tyrosine_recombinase_XerCD"/>
</dbReference>
<dbReference type="InterPro" id="IPR002104">
    <property type="entry name" value="Integrase_catalytic"/>
</dbReference>
<dbReference type="GO" id="GO:0003677">
    <property type="term" value="F:DNA binding"/>
    <property type="evidence" value="ECO:0007669"/>
    <property type="project" value="UniProtKB-UniRule"/>
</dbReference>
<dbReference type="RefSeq" id="WP_175499380.1">
    <property type="nucleotide sequence ID" value="NZ_FOTF01000020.1"/>
</dbReference>
<keyword evidence="4" id="KW-0233">DNA recombination</keyword>
<evidence type="ECO:0000259" key="6">
    <source>
        <dbReference type="PROSITE" id="PS51898"/>
    </source>
</evidence>
<dbReference type="Gene3D" id="1.10.150.130">
    <property type="match status" value="1"/>
</dbReference>
<dbReference type="PANTHER" id="PTHR30349">
    <property type="entry name" value="PHAGE INTEGRASE-RELATED"/>
    <property type="match status" value="1"/>
</dbReference>
<dbReference type="EMBL" id="FOTF01000020">
    <property type="protein sequence ID" value="SFL46380.1"/>
    <property type="molecule type" value="Genomic_DNA"/>
</dbReference>
<evidence type="ECO:0000256" key="3">
    <source>
        <dbReference type="ARBA" id="ARBA00023125"/>
    </source>
</evidence>
<dbReference type="InterPro" id="IPR011010">
    <property type="entry name" value="DNA_brk_join_enz"/>
</dbReference>
<evidence type="ECO:0000313" key="9">
    <source>
        <dbReference type="Proteomes" id="UP000199550"/>
    </source>
</evidence>
<keyword evidence="3 5" id="KW-0238">DNA-binding</keyword>
<dbReference type="InterPro" id="IPR044068">
    <property type="entry name" value="CB"/>
</dbReference>
<evidence type="ECO:0000313" key="8">
    <source>
        <dbReference type="EMBL" id="SFL46380.1"/>
    </source>
</evidence>
<comment type="similarity">
    <text evidence="1">Belongs to the 'phage' integrase family.</text>
</comment>
<dbReference type="Pfam" id="PF00589">
    <property type="entry name" value="Phage_integrase"/>
    <property type="match status" value="1"/>
</dbReference>